<evidence type="ECO:0000256" key="1">
    <source>
        <dbReference type="SAM" id="SignalP"/>
    </source>
</evidence>
<dbReference type="GO" id="GO:0009279">
    <property type="term" value="C:cell outer membrane"/>
    <property type="evidence" value="ECO:0007669"/>
    <property type="project" value="InterPro"/>
</dbReference>
<dbReference type="GO" id="GO:0006878">
    <property type="term" value="P:intracellular copper ion homeostasis"/>
    <property type="evidence" value="ECO:0007669"/>
    <property type="project" value="InterPro"/>
</dbReference>
<dbReference type="GO" id="GO:0005507">
    <property type="term" value="F:copper ion binding"/>
    <property type="evidence" value="ECO:0007669"/>
    <property type="project" value="InterPro"/>
</dbReference>
<organism evidence="2 3">
    <name type="scientific">Litorivivens lipolytica</name>
    <dbReference type="NCBI Taxonomy" id="1524264"/>
    <lineage>
        <taxon>Bacteria</taxon>
        <taxon>Pseudomonadati</taxon>
        <taxon>Pseudomonadota</taxon>
        <taxon>Gammaproteobacteria</taxon>
        <taxon>Litorivivens</taxon>
    </lineage>
</organism>
<gene>
    <name evidence="2" type="ORF">FHR99_000678</name>
</gene>
<dbReference type="InterPro" id="IPR007939">
    <property type="entry name" value="Cu-R_B_prcur"/>
</dbReference>
<accession>A0A7W4Z4U3</accession>
<evidence type="ECO:0000313" key="2">
    <source>
        <dbReference type="EMBL" id="MBB3046442.1"/>
    </source>
</evidence>
<name>A0A7W4Z4U3_9GAMM</name>
<evidence type="ECO:0000313" key="3">
    <source>
        <dbReference type="Proteomes" id="UP000537130"/>
    </source>
</evidence>
<dbReference type="AlphaFoldDB" id="A0A7W4Z4U3"/>
<dbReference type="Proteomes" id="UP000537130">
    <property type="component" value="Unassembled WGS sequence"/>
</dbReference>
<proteinExistence type="predicted"/>
<reference evidence="2 3" key="1">
    <citation type="submission" date="2020-08" db="EMBL/GenBank/DDBJ databases">
        <title>Genomic Encyclopedia of Type Strains, Phase III (KMG-III): the genomes of soil and plant-associated and newly described type strains.</title>
        <authorList>
            <person name="Whitman W."/>
        </authorList>
    </citation>
    <scope>NUCLEOTIDE SEQUENCE [LARGE SCALE GENOMIC DNA]</scope>
    <source>
        <strain evidence="2 3">CECT 8654</strain>
    </source>
</reference>
<keyword evidence="1" id="KW-0732">Signal</keyword>
<feature type="chain" id="PRO_5030576805" evidence="1">
    <location>
        <begin position="23"/>
        <end position="235"/>
    </location>
</feature>
<protein>
    <submittedName>
        <fullName evidence="2">Copper resistance protein B</fullName>
    </submittedName>
</protein>
<feature type="signal peptide" evidence="1">
    <location>
        <begin position="1"/>
        <end position="22"/>
    </location>
</feature>
<dbReference type="Pfam" id="PF05275">
    <property type="entry name" value="CopB"/>
    <property type="match status" value="1"/>
</dbReference>
<dbReference type="RefSeq" id="WP_183409138.1">
    <property type="nucleotide sequence ID" value="NZ_JACHWY010000001.1"/>
</dbReference>
<keyword evidence="3" id="KW-1185">Reference proteome</keyword>
<comment type="caution">
    <text evidence="2">The sequence shown here is derived from an EMBL/GenBank/DDBJ whole genome shotgun (WGS) entry which is preliminary data.</text>
</comment>
<sequence length="235" mass="26506">MNTVQKLLVGVTLVLSAFAVQAGAKNDPFLTSAKIDQFEVRSTEGPDPQVLEGNFWAGYDLNKLWVKAEAEHVDSEYEELELQALHSRAISTYWNLQVGARRDFEPEPKRDWGVIALQGLAPYFFEIDASLFMGGAGRTALRLSAEYELMLTQRLILSPEIELNAFGFNDEKTAAGSGLADAEIGLRLRYEIRREFAPYIGVNWKKKYGNTVEFARRDGDDIEDAQIVIGFRAWY</sequence>
<dbReference type="EMBL" id="JACHWY010000001">
    <property type="protein sequence ID" value="MBB3046442.1"/>
    <property type="molecule type" value="Genomic_DNA"/>
</dbReference>